<sequence length="146" mass="16331">MTTETWLTILSVCLFAMFVGEMISVYNFLINIPEDDGFLRAFSADAKILQFISIGIAPAGILAGIAFIMSKHYGSKRIGGMIIVGGIILLVGMYVCYSMLDKIDDYYITDSVKYLPILFMVLSVPVMGVGAYLMKLKKRRPKKQYF</sequence>
<proteinExistence type="predicted"/>
<organism evidence="2 3">
    <name type="scientific">Marine Group I thaumarchaeote</name>
    <dbReference type="NCBI Taxonomy" id="2511932"/>
    <lineage>
        <taxon>Archaea</taxon>
        <taxon>Nitrososphaerota</taxon>
        <taxon>Marine Group I</taxon>
    </lineage>
</organism>
<keyword evidence="1" id="KW-0472">Membrane</keyword>
<comment type="caution">
    <text evidence="2">The sequence shown here is derived from an EMBL/GenBank/DDBJ whole genome shotgun (WGS) entry which is preliminary data.</text>
</comment>
<reference evidence="2 3" key="1">
    <citation type="journal article" date="2019" name="Environ. Microbiol.">
        <title>Genomics insights into ecotype formation of ammonia-oxidizing archaea in the deep ocean.</title>
        <authorList>
            <person name="Wang Y."/>
            <person name="Huang J.M."/>
            <person name="Cui G.J."/>
            <person name="Nunoura T."/>
            <person name="Takaki Y."/>
            <person name="Li W.L."/>
            <person name="Li J."/>
            <person name="Gao Z.M."/>
            <person name="Takai K."/>
            <person name="Zhang A.Q."/>
            <person name="Stepanauskas R."/>
        </authorList>
    </citation>
    <scope>NUCLEOTIDE SEQUENCE [LARGE SCALE GENOMIC DNA]</scope>
    <source>
        <strain evidence="2 3">T1L11</strain>
    </source>
</reference>
<keyword evidence="1" id="KW-0812">Transmembrane</keyword>
<name>A0A7K4MGW5_9ARCH</name>
<dbReference type="Proteomes" id="UP000563820">
    <property type="component" value="Unassembled WGS sequence"/>
</dbReference>
<gene>
    <name evidence="2" type="ORF">HX848_03580</name>
</gene>
<dbReference type="EMBL" id="JACATE010000004">
    <property type="protein sequence ID" value="NWJ28457.1"/>
    <property type="molecule type" value="Genomic_DNA"/>
</dbReference>
<accession>A0A7K4MGW5</accession>
<dbReference type="AlphaFoldDB" id="A0A7K4MGW5"/>
<feature type="transmembrane region" description="Helical" evidence="1">
    <location>
        <begin position="112"/>
        <end position="134"/>
    </location>
</feature>
<feature type="transmembrane region" description="Helical" evidence="1">
    <location>
        <begin position="81"/>
        <end position="100"/>
    </location>
</feature>
<feature type="transmembrane region" description="Helical" evidence="1">
    <location>
        <begin position="48"/>
        <end position="69"/>
    </location>
</feature>
<evidence type="ECO:0000313" key="2">
    <source>
        <dbReference type="EMBL" id="NWJ28457.1"/>
    </source>
</evidence>
<protein>
    <submittedName>
        <fullName evidence="2">Uncharacterized protein</fullName>
    </submittedName>
</protein>
<keyword evidence="1" id="KW-1133">Transmembrane helix</keyword>
<evidence type="ECO:0000313" key="3">
    <source>
        <dbReference type="Proteomes" id="UP000563820"/>
    </source>
</evidence>
<evidence type="ECO:0000256" key="1">
    <source>
        <dbReference type="SAM" id="Phobius"/>
    </source>
</evidence>
<feature type="transmembrane region" description="Helical" evidence="1">
    <location>
        <begin position="7"/>
        <end position="28"/>
    </location>
</feature>